<organism evidence="2 3">
    <name type="scientific">Ridgeia piscesae</name>
    <name type="common">Tubeworm</name>
    <dbReference type="NCBI Taxonomy" id="27915"/>
    <lineage>
        <taxon>Eukaryota</taxon>
        <taxon>Metazoa</taxon>
        <taxon>Spiralia</taxon>
        <taxon>Lophotrochozoa</taxon>
        <taxon>Annelida</taxon>
        <taxon>Polychaeta</taxon>
        <taxon>Sedentaria</taxon>
        <taxon>Canalipalpata</taxon>
        <taxon>Sabellida</taxon>
        <taxon>Siboglinidae</taxon>
        <taxon>Ridgeia</taxon>
    </lineage>
</organism>
<name>A0AAD9KUJ2_RIDPI</name>
<evidence type="ECO:0000313" key="2">
    <source>
        <dbReference type="EMBL" id="KAK2177165.1"/>
    </source>
</evidence>
<evidence type="ECO:0000256" key="1">
    <source>
        <dbReference type="SAM" id="MobiDB-lite"/>
    </source>
</evidence>
<keyword evidence="3" id="KW-1185">Reference proteome</keyword>
<proteinExistence type="predicted"/>
<dbReference type="EMBL" id="JAODUO010000615">
    <property type="protein sequence ID" value="KAK2177165.1"/>
    <property type="molecule type" value="Genomic_DNA"/>
</dbReference>
<comment type="caution">
    <text evidence="2">The sequence shown here is derived from an EMBL/GenBank/DDBJ whole genome shotgun (WGS) entry which is preliminary data.</text>
</comment>
<dbReference type="AlphaFoldDB" id="A0AAD9KUJ2"/>
<accession>A0AAD9KUJ2</accession>
<protein>
    <submittedName>
        <fullName evidence="2">Uncharacterized protein</fullName>
    </submittedName>
</protein>
<gene>
    <name evidence="2" type="ORF">NP493_615g00008</name>
</gene>
<evidence type="ECO:0000313" key="3">
    <source>
        <dbReference type="Proteomes" id="UP001209878"/>
    </source>
</evidence>
<feature type="region of interest" description="Disordered" evidence="1">
    <location>
        <begin position="1"/>
        <end position="31"/>
    </location>
</feature>
<dbReference type="Proteomes" id="UP001209878">
    <property type="component" value="Unassembled WGS sequence"/>
</dbReference>
<reference evidence="2" key="1">
    <citation type="journal article" date="2023" name="Mol. Biol. Evol.">
        <title>Third-Generation Sequencing Reveals the Adaptive Role of the Epigenome in Three Deep-Sea Polychaetes.</title>
        <authorList>
            <person name="Perez M."/>
            <person name="Aroh O."/>
            <person name="Sun Y."/>
            <person name="Lan Y."/>
            <person name="Juniper S.K."/>
            <person name="Young C.R."/>
            <person name="Angers B."/>
            <person name="Qian P.Y."/>
        </authorList>
    </citation>
    <scope>NUCLEOTIDE SEQUENCE</scope>
    <source>
        <strain evidence="2">R07B-5</strain>
    </source>
</reference>
<sequence>MEHPGGLRDSGPGNTHSNRPGPDGPRDWQNGHQVVLIDSGCLGNDCPGRRYGTRHDLGTDVTRLQTQTTDRHRDWIRTHGQTCHDPETIGCHLDATNRTA</sequence>